<gene>
    <name evidence="2" type="ORF">MAA8898_01764</name>
</gene>
<organism evidence="2 3">
    <name type="scientific">Maliponia aquimaris</name>
    <dbReference type="NCBI Taxonomy" id="1673631"/>
    <lineage>
        <taxon>Bacteria</taxon>
        <taxon>Pseudomonadati</taxon>
        <taxon>Pseudomonadota</taxon>
        <taxon>Alphaproteobacteria</taxon>
        <taxon>Rhodobacterales</taxon>
        <taxon>Paracoccaceae</taxon>
        <taxon>Maliponia</taxon>
    </lineage>
</organism>
<name>A0A238KA75_9RHOB</name>
<keyword evidence="3" id="KW-1185">Reference proteome</keyword>
<dbReference type="Proteomes" id="UP000207598">
    <property type="component" value="Unassembled WGS sequence"/>
</dbReference>
<dbReference type="GO" id="GO:0003677">
    <property type="term" value="F:DNA binding"/>
    <property type="evidence" value="ECO:0007669"/>
    <property type="project" value="InterPro"/>
</dbReference>
<feature type="domain" description="HTH cro/C1-type" evidence="1">
    <location>
        <begin position="18"/>
        <end position="71"/>
    </location>
</feature>
<evidence type="ECO:0000313" key="2">
    <source>
        <dbReference type="EMBL" id="SMX38876.1"/>
    </source>
</evidence>
<reference evidence="2 3" key="1">
    <citation type="submission" date="2017-05" db="EMBL/GenBank/DDBJ databases">
        <authorList>
            <person name="Song R."/>
            <person name="Chenine A.L."/>
            <person name="Ruprecht R.M."/>
        </authorList>
    </citation>
    <scope>NUCLEOTIDE SEQUENCE [LARGE SCALE GENOMIC DNA]</scope>
    <source>
        <strain evidence="2 3">CECT 8898</strain>
    </source>
</reference>
<dbReference type="Pfam" id="PF13560">
    <property type="entry name" value="HTH_31"/>
    <property type="match status" value="1"/>
</dbReference>
<dbReference type="Gene3D" id="1.10.260.40">
    <property type="entry name" value="lambda repressor-like DNA-binding domains"/>
    <property type="match status" value="1"/>
</dbReference>
<dbReference type="CDD" id="cd00093">
    <property type="entry name" value="HTH_XRE"/>
    <property type="match status" value="1"/>
</dbReference>
<dbReference type="AlphaFoldDB" id="A0A238KA75"/>
<accession>A0A238KA75</accession>
<dbReference type="InterPro" id="IPR001387">
    <property type="entry name" value="Cro/C1-type_HTH"/>
</dbReference>
<evidence type="ECO:0000313" key="3">
    <source>
        <dbReference type="Proteomes" id="UP000207598"/>
    </source>
</evidence>
<dbReference type="PROSITE" id="PS50943">
    <property type="entry name" value="HTH_CROC1"/>
    <property type="match status" value="1"/>
</dbReference>
<proteinExistence type="predicted"/>
<dbReference type="SMART" id="SM00530">
    <property type="entry name" value="HTH_XRE"/>
    <property type="match status" value="1"/>
</dbReference>
<sequence>MGGGNRDTAISMRFSVNLRRLVQGRGSVTDFAKRLDISRAQFNRYLSGESHPKPAVLKRICDHFGVDARILTEVLPDTHFAALPEPGSAKAPSPRNYGLENAVTYLPVSDTHHVPEKDMPDGLYLFWRPSMARRDRFVCNAVRLATVPGARVFRTYLLREARLMTDRLTPAEREMRGLLLGVQDGVAWLFLHSPAWNNVSLVFSGRPTHRFSPYMHGFYALARNEVPGQRRLARCIMERLPAEPASIIRAAHATGHYRLTELPEAVRDEVSRDLD</sequence>
<dbReference type="EMBL" id="FXYF01000004">
    <property type="protein sequence ID" value="SMX38876.1"/>
    <property type="molecule type" value="Genomic_DNA"/>
</dbReference>
<dbReference type="SUPFAM" id="SSF47413">
    <property type="entry name" value="lambda repressor-like DNA-binding domains"/>
    <property type="match status" value="1"/>
</dbReference>
<evidence type="ECO:0000259" key="1">
    <source>
        <dbReference type="PROSITE" id="PS50943"/>
    </source>
</evidence>
<dbReference type="InterPro" id="IPR010982">
    <property type="entry name" value="Lambda_DNA-bd_dom_sf"/>
</dbReference>
<protein>
    <submittedName>
        <fullName evidence="2">Helix-turn-helix protein</fullName>
    </submittedName>
</protein>